<evidence type="ECO:0000256" key="4">
    <source>
        <dbReference type="PIRSR" id="PIRSR606225-1"/>
    </source>
</evidence>
<dbReference type="EMBL" id="CP003772">
    <property type="protein sequence ID" value="AFQ04027.1"/>
    <property type="molecule type" value="Genomic_DNA"/>
</dbReference>
<dbReference type="GO" id="GO:0000455">
    <property type="term" value="P:enzyme-directed rRNA pseudouridine synthesis"/>
    <property type="evidence" value="ECO:0007669"/>
    <property type="project" value="UniProtKB-ARBA"/>
</dbReference>
<evidence type="ECO:0000313" key="8">
    <source>
        <dbReference type="EMBL" id="AFQ04027.1"/>
    </source>
</evidence>
<dbReference type="EC" id="5.4.99.-" evidence="6"/>
<comment type="similarity">
    <text evidence="2 6">Belongs to the pseudouridine synthase RluA family.</text>
</comment>
<sequence length="308" mass="34996">MKQCFVVTTTKRLDSLLASLLNLSRVKVVKLIMNGQIKVNEKLTFKNSLIVAKDDVIKVEIHDETTSDFITSVEPYNLKLEVLFEDKDLMVINKPSGLLTHPTTFNEKASLLAACIFHNNKNPVYLVHRLDRDTSGAIVVCKNQASLLNLQNQLQNRTLKRYYVALVHFPFNALTGSINAPLARVNNNKVMFKIAQTAKAKQAITKFKVINQNEKAALISLELLTGRTHQIRVHLKFIQHPVYNDPLYGIKSEKKDSYGQFLHANRICFIHPTLNKPMDFHAPLEPKFSTKLKSLNLSLTDPLHVLFK</sequence>
<dbReference type="InterPro" id="IPR050188">
    <property type="entry name" value="RluA_PseudoU_synthase"/>
</dbReference>
<accession>A0ABC7ZIP8</accession>
<dbReference type="CDD" id="cd02869">
    <property type="entry name" value="PseudoU_synth_RluA_like"/>
    <property type="match status" value="1"/>
</dbReference>
<dbReference type="SUPFAM" id="SSF55120">
    <property type="entry name" value="Pseudouridine synthase"/>
    <property type="match status" value="1"/>
</dbReference>
<dbReference type="PANTHER" id="PTHR21600:SF44">
    <property type="entry name" value="RIBOSOMAL LARGE SUBUNIT PSEUDOURIDINE SYNTHASE D"/>
    <property type="match status" value="1"/>
</dbReference>
<evidence type="ECO:0000256" key="3">
    <source>
        <dbReference type="ARBA" id="ARBA00023235"/>
    </source>
</evidence>
<dbReference type="InterPro" id="IPR006145">
    <property type="entry name" value="PsdUridine_synth_RsuA/RluA"/>
</dbReference>
<dbReference type="Gene3D" id="3.30.2350.10">
    <property type="entry name" value="Pseudouridine synthase"/>
    <property type="match status" value="1"/>
</dbReference>
<evidence type="ECO:0000256" key="5">
    <source>
        <dbReference type="PROSITE-ProRule" id="PRU00182"/>
    </source>
</evidence>
<dbReference type="PROSITE" id="PS50889">
    <property type="entry name" value="S4"/>
    <property type="match status" value="1"/>
</dbReference>
<dbReference type="RefSeq" id="WP_009885746.1">
    <property type="nucleotide sequence ID" value="NC_018497.1"/>
</dbReference>
<evidence type="ECO:0000256" key="2">
    <source>
        <dbReference type="ARBA" id="ARBA00010876"/>
    </source>
</evidence>
<dbReference type="PANTHER" id="PTHR21600">
    <property type="entry name" value="MITOCHONDRIAL RNA PSEUDOURIDINE SYNTHASE"/>
    <property type="match status" value="1"/>
</dbReference>
<dbReference type="Pfam" id="PF01479">
    <property type="entry name" value="S4"/>
    <property type="match status" value="1"/>
</dbReference>
<comment type="function">
    <text evidence="6">Responsible for synthesis of pseudouridine from uracil.</text>
</comment>
<dbReference type="KEGG" id="mgx:CM1_01235"/>
<dbReference type="Proteomes" id="UP000005254">
    <property type="component" value="Chromosome"/>
</dbReference>
<evidence type="ECO:0000313" key="9">
    <source>
        <dbReference type="Proteomes" id="UP000005254"/>
    </source>
</evidence>
<dbReference type="GO" id="GO:0003723">
    <property type="term" value="F:RNA binding"/>
    <property type="evidence" value="ECO:0007669"/>
    <property type="project" value="UniProtKB-KW"/>
</dbReference>
<protein>
    <recommendedName>
        <fullName evidence="6">Pseudouridine synthase</fullName>
        <ecNumber evidence="6">5.4.99.-</ecNumber>
    </recommendedName>
</protein>
<dbReference type="Gene3D" id="3.10.290.10">
    <property type="entry name" value="RNA-binding S4 domain"/>
    <property type="match status" value="1"/>
</dbReference>
<comment type="catalytic activity">
    <reaction evidence="1 6">
        <text>a uridine in RNA = a pseudouridine in RNA</text>
        <dbReference type="Rhea" id="RHEA:48348"/>
        <dbReference type="Rhea" id="RHEA-COMP:12068"/>
        <dbReference type="Rhea" id="RHEA-COMP:12069"/>
        <dbReference type="ChEBI" id="CHEBI:65314"/>
        <dbReference type="ChEBI" id="CHEBI:65315"/>
    </reaction>
</comment>
<dbReference type="InterPro" id="IPR006225">
    <property type="entry name" value="PsdUridine_synth_RluC/D"/>
</dbReference>
<dbReference type="SUPFAM" id="SSF55174">
    <property type="entry name" value="Alpha-L RNA-binding motif"/>
    <property type="match status" value="1"/>
</dbReference>
<dbReference type="InterPro" id="IPR020103">
    <property type="entry name" value="PsdUridine_synth_cat_dom_sf"/>
</dbReference>
<keyword evidence="3 6" id="KW-0413">Isomerase</keyword>
<dbReference type="SMART" id="SM00363">
    <property type="entry name" value="S4"/>
    <property type="match status" value="1"/>
</dbReference>
<dbReference type="GO" id="GO:0120159">
    <property type="term" value="F:rRNA pseudouridine synthase activity"/>
    <property type="evidence" value="ECO:0007669"/>
    <property type="project" value="UniProtKB-ARBA"/>
</dbReference>
<dbReference type="PROSITE" id="PS01129">
    <property type="entry name" value="PSI_RLU"/>
    <property type="match status" value="1"/>
</dbReference>
<name>A0ABC7ZIP8_MYCGT</name>
<dbReference type="SMR" id="A0ABC7ZIP8"/>
<dbReference type="InterPro" id="IPR002942">
    <property type="entry name" value="S4_RNA-bd"/>
</dbReference>
<feature type="domain" description="RNA-binding S4" evidence="7">
    <location>
        <begin position="11"/>
        <end position="71"/>
    </location>
</feature>
<proteinExistence type="inferred from homology"/>
<dbReference type="InterPro" id="IPR006224">
    <property type="entry name" value="PsdUridine_synth_RluA-like_CS"/>
</dbReference>
<keyword evidence="5" id="KW-0694">RNA-binding</keyword>
<feature type="active site" evidence="4">
    <location>
        <position position="131"/>
    </location>
</feature>
<dbReference type="NCBIfam" id="TIGR00005">
    <property type="entry name" value="rluA_subfam"/>
    <property type="match status" value="1"/>
</dbReference>
<dbReference type="InterPro" id="IPR036986">
    <property type="entry name" value="S4_RNA-bd_sf"/>
</dbReference>
<evidence type="ECO:0000256" key="1">
    <source>
        <dbReference type="ARBA" id="ARBA00000073"/>
    </source>
</evidence>
<dbReference type="Pfam" id="PF00849">
    <property type="entry name" value="PseudoU_synth_2"/>
    <property type="match status" value="1"/>
</dbReference>
<dbReference type="GeneID" id="99647050"/>
<reference evidence="8 9" key="1">
    <citation type="journal article" date="2012" name="J. Bacteriol.">
        <title>Draft Genome Sequences of Four Axenic Mycoplasma genitalium Strains Isolated from Denmark, Japan, and Australia.</title>
        <authorList>
            <person name="McGowin C.L."/>
            <person name="Ma L."/>
            <person name="Jensen J.S."/>
            <person name="Mancuso M.M."/>
            <person name="Hamasuna R."/>
            <person name="Adegboye D."/>
            <person name="Martin D.H."/>
        </authorList>
    </citation>
    <scope>NUCLEOTIDE SEQUENCE [LARGE SCALE GENOMIC DNA]</scope>
    <source>
        <strain evidence="8 9">M6320</strain>
    </source>
</reference>
<gene>
    <name evidence="8" type="ORF">CM1_01235</name>
</gene>
<evidence type="ECO:0000259" key="7">
    <source>
        <dbReference type="SMART" id="SM00363"/>
    </source>
</evidence>
<dbReference type="CDD" id="cd00165">
    <property type="entry name" value="S4"/>
    <property type="match status" value="1"/>
</dbReference>
<evidence type="ECO:0000256" key="6">
    <source>
        <dbReference type="RuleBase" id="RU362028"/>
    </source>
</evidence>
<organism evidence="8 9">
    <name type="scientific">Mycoplasmoides genitalium M6320</name>
    <dbReference type="NCBI Taxonomy" id="662945"/>
    <lineage>
        <taxon>Bacteria</taxon>
        <taxon>Bacillati</taxon>
        <taxon>Mycoplasmatota</taxon>
        <taxon>Mycoplasmoidales</taxon>
        <taxon>Mycoplasmoidaceae</taxon>
        <taxon>Mycoplasmoides</taxon>
    </lineage>
</organism>
<dbReference type="AlphaFoldDB" id="A0ABC7ZIP8"/>